<dbReference type="PROSITE" id="PS51257">
    <property type="entry name" value="PROKAR_LIPOPROTEIN"/>
    <property type="match status" value="1"/>
</dbReference>
<dbReference type="Proteomes" id="UP000306416">
    <property type="component" value="Unassembled WGS sequence"/>
</dbReference>
<name>A0A4S1CGU7_9BACT</name>
<dbReference type="EMBL" id="SRSC01000002">
    <property type="protein sequence ID" value="TGU72779.1"/>
    <property type="molecule type" value="Genomic_DNA"/>
</dbReference>
<organism evidence="2 3">
    <name type="scientific">Geomonas terrae</name>
    <dbReference type="NCBI Taxonomy" id="2562681"/>
    <lineage>
        <taxon>Bacteria</taxon>
        <taxon>Pseudomonadati</taxon>
        <taxon>Thermodesulfobacteriota</taxon>
        <taxon>Desulfuromonadia</taxon>
        <taxon>Geobacterales</taxon>
        <taxon>Geobacteraceae</taxon>
        <taxon>Geomonas</taxon>
    </lineage>
</organism>
<dbReference type="RefSeq" id="WP_135870252.1">
    <property type="nucleotide sequence ID" value="NZ_SRSC01000002.1"/>
</dbReference>
<comment type="caution">
    <text evidence="2">The sequence shown here is derived from an EMBL/GenBank/DDBJ whole genome shotgun (WGS) entry which is preliminary data.</text>
</comment>
<reference evidence="2 3" key="1">
    <citation type="submission" date="2019-04" db="EMBL/GenBank/DDBJ databases">
        <title>Geobacter oryzae sp. nov., ferric-reducing bacteria isolated from paddy soil.</title>
        <authorList>
            <person name="Xu Z."/>
            <person name="Masuda Y."/>
            <person name="Itoh H."/>
            <person name="Senoo K."/>
        </authorList>
    </citation>
    <scope>NUCLEOTIDE SEQUENCE [LARGE SCALE GENOMIC DNA]</scope>
    <source>
        <strain evidence="2 3">Red111</strain>
    </source>
</reference>
<evidence type="ECO:0000313" key="3">
    <source>
        <dbReference type="Proteomes" id="UP000306416"/>
    </source>
</evidence>
<accession>A0A4S1CGU7</accession>
<feature type="domain" description="Haem-binding uptake Tiki superfamily ChaN" evidence="1">
    <location>
        <begin position="49"/>
        <end position="254"/>
    </location>
</feature>
<dbReference type="CDD" id="cd14727">
    <property type="entry name" value="ChanN-like"/>
    <property type="match status" value="1"/>
</dbReference>
<keyword evidence="3" id="KW-1185">Reference proteome</keyword>
<dbReference type="SUPFAM" id="SSF159501">
    <property type="entry name" value="EreA/ChaN-like"/>
    <property type="match status" value="1"/>
</dbReference>
<sequence length="288" mass="31800">MTFFRHMQSMPLPFAAKALLPLLLILLTGCSINKALKVEDRTVVEVPAMISDVSGARIIFVGEAHDAGAHHELQLRVLEALKAQGKHLAIGMEMFEQTSQPALDAYTAGKVPEAAFKKVYALSWRYIPWEMYADIFHFAKENRIPIVGLNAPRELVQAVARRGFGDLSKEELAQLPPGTNATVSENYLRFMRGYSPSHGKDAEGFRNIAEAQMLRNVVMARRIESYLAANPDRVMVVIAGGAHVRGVGGIPSELHGGLSYRIILPPMPPLNQGNVTREDADYLLIEPF</sequence>
<dbReference type="InterPro" id="IPR007314">
    <property type="entry name" value="Cofac_haem-bd_dom"/>
</dbReference>
<dbReference type="AlphaFoldDB" id="A0A4S1CGU7"/>
<evidence type="ECO:0000313" key="2">
    <source>
        <dbReference type="EMBL" id="TGU72779.1"/>
    </source>
</evidence>
<protein>
    <recommendedName>
        <fullName evidence="1">Haem-binding uptake Tiki superfamily ChaN domain-containing protein</fullName>
    </recommendedName>
</protein>
<dbReference type="Gene3D" id="3.40.50.11550">
    <property type="match status" value="1"/>
</dbReference>
<gene>
    <name evidence="2" type="ORF">E4633_10855</name>
</gene>
<proteinExistence type="predicted"/>
<evidence type="ECO:0000259" key="1">
    <source>
        <dbReference type="Pfam" id="PF04187"/>
    </source>
</evidence>
<dbReference type="Pfam" id="PF04187">
    <property type="entry name" value="Cofac_haem_bdg"/>
    <property type="match status" value="1"/>
</dbReference>